<comment type="caution">
    <text evidence="2">The sequence shown here is derived from an EMBL/GenBank/DDBJ whole genome shotgun (WGS) entry which is preliminary data.</text>
</comment>
<accession>A0A100WXG8</accession>
<evidence type="ECO:0000313" key="3">
    <source>
        <dbReference type="Proteomes" id="UP000069705"/>
    </source>
</evidence>
<name>A0A100WXG8_MYCFO</name>
<dbReference type="AlphaFoldDB" id="A0A100WXG8"/>
<reference evidence="3" key="2">
    <citation type="submission" date="2016-02" db="EMBL/GenBank/DDBJ databases">
        <title>Draft genome sequence of five rapidly growing Mycobacterium species.</title>
        <authorList>
            <person name="Katahira K."/>
            <person name="Gotou Y."/>
            <person name="Iida K."/>
            <person name="Ogura Y."/>
            <person name="Hayashi T."/>
        </authorList>
    </citation>
    <scope>NUCLEOTIDE SEQUENCE [LARGE SCALE GENOMIC DNA]</scope>
    <source>
        <strain evidence="3">JCM6368</strain>
    </source>
</reference>
<dbReference type="Proteomes" id="UP000069705">
    <property type="component" value="Unassembled WGS sequence"/>
</dbReference>
<evidence type="ECO:0000313" key="2">
    <source>
        <dbReference type="EMBL" id="GAT06282.1"/>
    </source>
</evidence>
<protein>
    <submittedName>
        <fullName evidence="2">Uncharacterized protein</fullName>
    </submittedName>
</protein>
<dbReference type="GeneID" id="93416518"/>
<organism evidence="2 3">
    <name type="scientific">Mycolicibacterium fortuitum subsp. acetamidolyticum</name>
    <dbReference type="NCBI Taxonomy" id="144550"/>
    <lineage>
        <taxon>Bacteria</taxon>
        <taxon>Bacillati</taxon>
        <taxon>Actinomycetota</taxon>
        <taxon>Actinomycetes</taxon>
        <taxon>Mycobacteriales</taxon>
        <taxon>Mycobacteriaceae</taxon>
        <taxon>Mycolicibacterium</taxon>
    </lineage>
</organism>
<reference evidence="2 3" key="1">
    <citation type="journal article" date="2016" name="Genome Announc.">
        <title>Draft Genome Sequences of Five Rapidly Growing Mycobacterium Species, M. thermoresistibile, M. fortuitum subsp. acetamidolyticum, M. canariasense, M. brisbanense, and M. novocastrense.</title>
        <authorList>
            <person name="Katahira K."/>
            <person name="Ogura Y."/>
            <person name="Gotoh Y."/>
            <person name="Hayashi T."/>
        </authorList>
    </citation>
    <scope>NUCLEOTIDE SEQUENCE [LARGE SCALE GENOMIC DNA]</scope>
    <source>
        <strain evidence="2 3">JCM6368</strain>
    </source>
</reference>
<evidence type="ECO:0000256" key="1">
    <source>
        <dbReference type="SAM" id="SignalP"/>
    </source>
</evidence>
<dbReference type="EMBL" id="BCSZ01000076">
    <property type="protein sequence ID" value="GAT06282.1"/>
    <property type="molecule type" value="Genomic_DNA"/>
</dbReference>
<dbReference type="RefSeq" id="WP_003884184.1">
    <property type="nucleotide sequence ID" value="NZ_BCSZ01000076.1"/>
</dbReference>
<dbReference type="PROSITE" id="PS51257">
    <property type="entry name" value="PROKAR_LIPOPROTEIN"/>
    <property type="match status" value="1"/>
</dbReference>
<feature type="signal peptide" evidence="1">
    <location>
        <begin position="1"/>
        <end position="21"/>
    </location>
</feature>
<feature type="chain" id="PRO_5038726549" evidence="1">
    <location>
        <begin position="22"/>
        <end position="151"/>
    </location>
</feature>
<sequence length="151" mass="16143">MTGGKRSPLALWLLAMVLLFSACSTSPGGRSPSGPVSAETAAGFGDVVIPAGVEVLGTDSDSGIDTRYRLALRMNAAQLREFLSQFEQQPRSSEIARTTAVLAGPQLSDAPDPRYAQDRVTTKAGPTVYRDVIVDERSPDEVYVHLSIFTT</sequence>
<gene>
    <name evidence="2" type="ORF">RMCFA_6393</name>
</gene>
<proteinExistence type="predicted"/>
<keyword evidence="1" id="KW-0732">Signal</keyword>